<keyword evidence="2 10" id="KW-0479">Metal-binding</keyword>
<reference evidence="12" key="1">
    <citation type="submission" date="2009-01" db="EMBL/GenBank/DDBJ databases">
        <title>Complete sequence of chromosome 1 of Burkholderia sp. 383.</title>
        <authorList>
            <consortium name="US DOE Joint Genome Institute"/>
            <person name="Copeland A."/>
            <person name="Lucas S."/>
            <person name="Lapidus A."/>
            <person name="Barry K."/>
            <person name="Detter J.C."/>
            <person name="Glavina T."/>
            <person name="Hammon N."/>
            <person name="Israni S."/>
            <person name="Pitluck S."/>
            <person name="Chain P."/>
            <person name="Malfatti S."/>
            <person name="Shin M."/>
            <person name="Vergez L."/>
            <person name="Schmutz J."/>
            <person name="Larimer F."/>
            <person name="Land M."/>
            <person name="Kyrpides N."/>
            <person name="Lykidis A."/>
            <person name="Richardson P."/>
        </authorList>
    </citation>
    <scope>NUCLEOTIDE SEQUENCE</scope>
    <source>
        <strain evidence="12">383</strain>
    </source>
</reference>
<dbReference type="GO" id="GO:0003972">
    <property type="term" value="F:RNA ligase (ATP) activity"/>
    <property type="evidence" value="ECO:0007669"/>
    <property type="project" value="TreeGrafter"/>
</dbReference>
<feature type="binding site" evidence="9">
    <location>
        <begin position="156"/>
        <end position="160"/>
    </location>
    <ligand>
        <name>GMP</name>
        <dbReference type="ChEBI" id="CHEBI:58115"/>
    </ligand>
</feature>
<feature type="binding site" evidence="10">
    <location>
        <position position="94"/>
    </location>
    <ligand>
        <name>Mn(2+)</name>
        <dbReference type="ChEBI" id="CHEBI:29035"/>
        <label>1</label>
    </ligand>
</feature>
<dbReference type="GO" id="GO:0046872">
    <property type="term" value="F:metal ion binding"/>
    <property type="evidence" value="ECO:0007669"/>
    <property type="project" value="UniProtKB-UniRule"/>
</dbReference>
<dbReference type="SUPFAM" id="SSF103365">
    <property type="entry name" value="Hypothetical protein PH1602"/>
    <property type="match status" value="1"/>
</dbReference>
<proteinExistence type="inferred from homology"/>
<comment type="cofactor">
    <cofactor evidence="10 11">
        <name>Mn(2+)</name>
        <dbReference type="ChEBI" id="CHEBI:29035"/>
    </cofactor>
    <text evidence="10 11">Binds 2 manganese ions per subunit.</text>
</comment>
<feature type="binding site" evidence="9">
    <location>
        <position position="297"/>
    </location>
    <ligand>
        <name>GMP</name>
        <dbReference type="ChEBI" id="CHEBI:58115"/>
    </ligand>
</feature>
<evidence type="ECO:0000256" key="7">
    <source>
        <dbReference type="ARBA" id="ARBA00047746"/>
    </source>
</evidence>
<dbReference type="Gene3D" id="3.90.1860.10">
    <property type="entry name" value="tRNA-splicing ligase RtcB"/>
    <property type="match status" value="2"/>
</dbReference>
<dbReference type="Proteomes" id="UP000002705">
    <property type="component" value="Chromosome 1"/>
</dbReference>
<accession>Q39GF9</accession>
<gene>
    <name evidence="11" type="primary">rtcB</name>
    <name evidence="12" type="ordered locus">Bcep18194_A4862</name>
</gene>
<feature type="binding site" evidence="9">
    <location>
        <begin position="259"/>
        <end position="260"/>
    </location>
    <ligand>
        <name>GMP</name>
        <dbReference type="ChEBI" id="CHEBI:58115"/>
    </ligand>
</feature>
<evidence type="ECO:0000256" key="1">
    <source>
        <dbReference type="ARBA" id="ARBA00022598"/>
    </source>
</evidence>
<comment type="subunit">
    <text evidence="11">Monomer.</text>
</comment>
<evidence type="ECO:0000256" key="9">
    <source>
        <dbReference type="PIRSR" id="PIRSR601233-2"/>
    </source>
</evidence>
<evidence type="ECO:0000256" key="5">
    <source>
        <dbReference type="ARBA" id="ARBA00023134"/>
    </source>
</evidence>
<keyword evidence="1 11" id="KW-0436">Ligase</keyword>
<name>Q39GF9_BURL3</name>
<comment type="catalytic activity">
    <reaction evidence="7">
        <text>a 3'-end 3'-phospho-ribonucleotide-RNA + a 5'-end dephospho-ribonucleoside-RNA + GTP = a ribonucleotidyl-ribonucleotide-RNA + GMP + diphosphate</text>
        <dbReference type="Rhea" id="RHEA:68076"/>
        <dbReference type="Rhea" id="RHEA-COMP:10463"/>
        <dbReference type="Rhea" id="RHEA-COMP:13936"/>
        <dbReference type="Rhea" id="RHEA-COMP:17355"/>
        <dbReference type="ChEBI" id="CHEBI:33019"/>
        <dbReference type="ChEBI" id="CHEBI:37565"/>
        <dbReference type="ChEBI" id="CHEBI:58115"/>
        <dbReference type="ChEBI" id="CHEBI:83062"/>
        <dbReference type="ChEBI" id="CHEBI:138284"/>
        <dbReference type="ChEBI" id="CHEBI:173118"/>
        <dbReference type="EC" id="6.5.1.8"/>
    </reaction>
</comment>
<dbReference type="InterPro" id="IPR036025">
    <property type="entry name" value="RtcB-like_sf"/>
</dbReference>
<feature type="binding site" evidence="9">
    <location>
        <position position="394"/>
    </location>
    <ligand>
        <name>GMP</name>
        <dbReference type="ChEBI" id="CHEBI:58115"/>
    </ligand>
</feature>
<feature type="active site" description="GMP-histidine intermediate" evidence="8">
    <location>
        <position position="316"/>
    </location>
</feature>
<feature type="binding site" evidence="9">
    <location>
        <begin position="316"/>
        <end position="319"/>
    </location>
    <ligand>
        <name>GMP</name>
        <dbReference type="ChEBI" id="CHEBI:58115"/>
    </ligand>
</feature>
<dbReference type="EMBL" id="CP000151">
    <property type="protein sequence ID" value="ABB08457.1"/>
    <property type="molecule type" value="Genomic_DNA"/>
</dbReference>
<dbReference type="GO" id="GO:0170057">
    <property type="term" value="F:RNA ligase (GTP) activity"/>
    <property type="evidence" value="ECO:0007669"/>
    <property type="project" value="UniProtKB-EC"/>
</dbReference>
<organism evidence="12 13">
    <name type="scientific">Burkholderia lata (strain ATCC 17760 / DSM 23089 / LMG 22485 / NCIMB 9086 / R18194 / 383)</name>
    <dbReference type="NCBI Taxonomy" id="482957"/>
    <lineage>
        <taxon>Bacteria</taxon>
        <taxon>Pseudomonadati</taxon>
        <taxon>Pseudomonadota</taxon>
        <taxon>Betaproteobacteria</taxon>
        <taxon>Burkholderiales</taxon>
        <taxon>Burkholderiaceae</taxon>
        <taxon>Burkholderia</taxon>
        <taxon>Burkholderia cepacia complex</taxon>
    </lineage>
</organism>
<evidence type="ECO:0000256" key="6">
    <source>
        <dbReference type="ARBA" id="ARBA00023211"/>
    </source>
</evidence>
<evidence type="ECO:0000313" key="12">
    <source>
        <dbReference type="EMBL" id="ABB08457.1"/>
    </source>
</evidence>
<sequence length="402" mass="43186">MVALPAPWPAVHFFHRTESSMGNSMQYLGERITLCACATTWIEGEAIRQLEHAATLPGMRRVAGMPDLHPGRGYPVGAAFFSTGQLYPALIGGDIGCGMALWQTALDARRVSASKLASRLGSIDATPDASWQPLIAAAGFADHAYAASLGTIGSGNHFAEAQRIDAVYDTDAVAALGLDPDRLLLLVHSGSRGFGQSILEQHMREHGYNGLDDTDAACTAYLARHDAALRYAIANRDLIARRMLARWRTDGRCVLDVNHNLVSRATVDGEPGWLHRKGATPADAGPVVIPGSRGDYSYLVAPVRPDDAASLASLAHGAGRKWARGDCKGRLERRFTPSQLTRTPLGSHVICEDRELLYEEAPQAYKPIDSVVDALEAAGLLRKLARLAPVLTYKTSGEAGRC</sequence>
<evidence type="ECO:0000256" key="4">
    <source>
        <dbReference type="ARBA" id="ARBA00022800"/>
    </source>
</evidence>
<dbReference type="AlphaFoldDB" id="Q39GF9"/>
<keyword evidence="3 9" id="KW-0547">Nucleotide-binding</keyword>
<feature type="binding site" evidence="10">
    <location>
        <position position="259"/>
    </location>
    <ligand>
        <name>Mn(2+)</name>
        <dbReference type="ChEBI" id="CHEBI:29035"/>
        <label>2</label>
    </ligand>
</feature>
<comment type="similarity">
    <text evidence="11">Belongs to the RtcB family.</text>
</comment>
<evidence type="ECO:0000256" key="10">
    <source>
        <dbReference type="PIRSR" id="PIRSR601233-3"/>
    </source>
</evidence>
<evidence type="ECO:0000313" key="13">
    <source>
        <dbReference type="Proteomes" id="UP000002705"/>
    </source>
</evidence>
<dbReference type="HOGENOM" id="CLU_022279_3_0_4"/>
<feature type="binding site" evidence="10">
    <location>
        <position position="157"/>
    </location>
    <ligand>
        <name>Mn(2+)</name>
        <dbReference type="ChEBI" id="CHEBI:29035"/>
        <label>1</label>
    </ligand>
</feature>
<dbReference type="NCBIfam" id="NF007153">
    <property type="entry name" value="PRK09588.1"/>
    <property type="match status" value="1"/>
</dbReference>
<protein>
    <recommendedName>
        <fullName evidence="11">tRNA-splicing ligase RtcB</fullName>
        <ecNumber evidence="11">6.5.1.-</ecNumber>
    </recommendedName>
</protein>
<evidence type="ECO:0000256" key="8">
    <source>
        <dbReference type="PIRSR" id="PIRSR601233-1"/>
    </source>
</evidence>
<dbReference type="KEGG" id="bur:Bcep18194_A4862"/>
<dbReference type="GO" id="GO:0006396">
    <property type="term" value="P:RNA processing"/>
    <property type="evidence" value="ECO:0007669"/>
    <property type="project" value="InterPro"/>
</dbReference>
<keyword evidence="4" id="KW-0692">RNA repair</keyword>
<dbReference type="PANTHER" id="PTHR11118">
    <property type="entry name" value="RNA-SPLICING LIGASE RTCB HOMOLOG"/>
    <property type="match status" value="1"/>
</dbReference>
<keyword evidence="5 9" id="KW-0342">GTP-binding</keyword>
<dbReference type="PATRIC" id="fig|482957.22.peg.1785"/>
<dbReference type="InterPro" id="IPR001233">
    <property type="entry name" value="RtcB"/>
</dbReference>
<dbReference type="Pfam" id="PF01139">
    <property type="entry name" value="RtcB"/>
    <property type="match status" value="2"/>
</dbReference>
<dbReference type="EC" id="6.5.1.-" evidence="11"/>
<evidence type="ECO:0000256" key="2">
    <source>
        <dbReference type="ARBA" id="ARBA00022723"/>
    </source>
</evidence>
<dbReference type="PANTHER" id="PTHR11118:SF1">
    <property type="entry name" value="RNA-SPLICING LIGASE RTCB HOMOLOG"/>
    <property type="match status" value="1"/>
</dbReference>
<dbReference type="NCBIfam" id="TIGR03073">
    <property type="entry name" value="release_rtcB"/>
    <property type="match status" value="1"/>
</dbReference>
<evidence type="ECO:0000256" key="3">
    <source>
        <dbReference type="ARBA" id="ARBA00022741"/>
    </source>
</evidence>
<evidence type="ECO:0000256" key="11">
    <source>
        <dbReference type="RuleBase" id="RU371113"/>
    </source>
</evidence>
<keyword evidence="6 10" id="KW-0464">Manganese</keyword>
<dbReference type="GO" id="GO:0042245">
    <property type="term" value="P:RNA repair"/>
    <property type="evidence" value="ECO:0007669"/>
    <property type="project" value="UniProtKB-KW"/>
</dbReference>
<dbReference type="GO" id="GO:0005525">
    <property type="term" value="F:GTP binding"/>
    <property type="evidence" value="ECO:0007669"/>
    <property type="project" value="UniProtKB-KW"/>
</dbReference>
<keyword evidence="13" id="KW-1185">Reference proteome</keyword>
<dbReference type="InterPro" id="IPR017510">
    <property type="entry name" value="RtcB2"/>
</dbReference>
<feature type="binding site" evidence="10">
    <location>
        <position position="188"/>
    </location>
    <ligand>
        <name>Mn(2+)</name>
        <dbReference type="ChEBI" id="CHEBI:29035"/>
        <label>2</label>
    </ligand>
</feature>